<organism evidence="2 3">
    <name type="scientific">Kalanchoe fedtschenkoi</name>
    <name type="common">Lavender scallops</name>
    <name type="synonym">South American air plant</name>
    <dbReference type="NCBI Taxonomy" id="63787"/>
    <lineage>
        <taxon>Eukaryota</taxon>
        <taxon>Viridiplantae</taxon>
        <taxon>Streptophyta</taxon>
        <taxon>Embryophyta</taxon>
        <taxon>Tracheophyta</taxon>
        <taxon>Spermatophyta</taxon>
        <taxon>Magnoliopsida</taxon>
        <taxon>eudicotyledons</taxon>
        <taxon>Gunneridae</taxon>
        <taxon>Pentapetalae</taxon>
        <taxon>Saxifragales</taxon>
        <taxon>Crassulaceae</taxon>
        <taxon>Kalanchoe</taxon>
    </lineage>
</organism>
<feature type="compositionally biased region" description="Polar residues" evidence="1">
    <location>
        <begin position="141"/>
        <end position="152"/>
    </location>
</feature>
<keyword evidence="3" id="KW-1185">Reference proteome</keyword>
<accession>A0A7N0ZRE8</accession>
<dbReference type="Gramene" id="Kaladp0018s0013.1.v1.1">
    <property type="protein sequence ID" value="Kaladp0018s0013.1.v1.1"/>
    <property type="gene ID" value="Kaladp0018s0013.v1.1"/>
</dbReference>
<protein>
    <recommendedName>
        <fullName evidence="4">SAP30-binding protein</fullName>
    </recommendedName>
</protein>
<dbReference type="EnsemblPlants" id="Kaladp0018s0013.1.v1.1">
    <property type="protein sequence ID" value="Kaladp0018s0013.1.v1.1"/>
    <property type="gene ID" value="Kaladp0018s0013.v1.1"/>
</dbReference>
<dbReference type="GO" id="GO:0005634">
    <property type="term" value="C:nucleus"/>
    <property type="evidence" value="ECO:0007669"/>
    <property type="project" value="TreeGrafter"/>
</dbReference>
<evidence type="ECO:0008006" key="4">
    <source>
        <dbReference type="Google" id="ProtNLM"/>
    </source>
</evidence>
<dbReference type="OMA" id="DPHGYDS"/>
<evidence type="ECO:0000313" key="2">
    <source>
        <dbReference type="EnsemblPlants" id="Kaladp0018s0013.1.v1.1"/>
    </source>
</evidence>
<feature type="compositionally biased region" description="Basic and acidic residues" evidence="1">
    <location>
        <begin position="165"/>
        <end position="190"/>
    </location>
</feature>
<feature type="region of interest" description="Disordered" evidence="1">
    <location>
        <begin position="50"/>
        <end position="73"/>
    </location>
</feature>
<reference evidence="2" key="1">
    <citation type="submission" date="2021-01" db="UniProtKB">
        <authorList>
            <consortium name="EnsemblPlants"/>
        </authorList>
    </citation>
    <scope>IDENTIFICATION</scope>
</reference>
<evidence type="ECO:0000256" key="1">
    <source>
        <dbReference type="SAM" id="MobiDB-lite"/>
    </source>
</evidence>
<feature type="compositionally biased region" description="Basic and acidic residues" evidence="1">
    <location>
        <begin position="335"/>
        <end position="352"/>
    </location>
</feature>
<feature type="region of interest" description="Disordered" evidence="1">
    <location>
        <begin position="1"/>
        <end position="33"/>
    </location>
</feature>
<feature type="region of interest" description="Disordered" evidence="1">
    <location>
        <begin position="102"/>
        <end position="152"/>
    </location>
</feature>
<feature type="compositionally biased region" description="Acidic residues" evidence="1">
    <location>
        <begin position="18"/>
        <end position="33"/>
    </location>
</feature>
<dbReference type="AlphaFoldDB" id="A0A7N0ZRE8"/>
<sequence>MASRKKETSGISLLSMYNDEDEEMEDAESEEHDAEFENIDAAMGDVVVEEEENVKNSTNNEGGFESDPTPQQPQIAVYAEQQISQKASLNIVDYGHDEVAMSPEAAEEGEIHAAGQYTQDLKLQSENGNLQQKDGTDATHIRSSSNQAISPGLSEQIQASLIVAKDEAVSESHGAEGEDGKTSEGPKDVDPLDLFLPPPPVEKCSQELQDKINKFLALKKSGKSFNKEVRNKKAYRNPDFLLHAVTYQDIDQIGSCFSKDVFDPHGYDKSDYYDEIEADMKCELERKEQERKKNQKVEFIVGGVQPGMVTTAPKPTLPSPVPNLAAGGPSASDAVPREGRQNKKSKWDKVDGDLGSQFPGAQDSKTAVAGAHSALLSANAGAGYTAFAQQKRREAEEKKIQR</sequence>
<dbReference type="PANTHER" id="PTHR13464">
    <property type="entry name" value="TRANSCRIPTIONAL REGULATOR PROTEIN HCNGP"/>
    <property type="match status" value="1"/>
</dbReference>
<name>A0A7N0ZRE8_KALFE</name>
<evidence type="ECO:0000313" key="3">
    <source>
        <dbReference type="Proteomes" id="UP000594263"/>
    </source>
</evidence>
<proteinExistence type="predicted"/>
<dbReference type="Proteomes" id="UP000594263">
    <property type="component" value="Unplaced"/>
</dbReference>
<dbReference type="GO" id="GO:0006355">
    <property type="term" value="P:regulation of DNA-templated transcription"/>
    <property type="evidence" value="ECO:0007669"/>
    <property type="project" value="InterPro"/>
</dbReference>
<dbReference type="PANTHER" id="PTHR13464:SF0">
    <property type="entry name" value="SAP30-BINDING PROTEIN"/>
    <property type="match status" value="1"/>
</dbReference>
<feature type="region of interest" description="Disordered" evidence="1">
    <location>
        <begin position="165"/>
        <end position="201"/>
    </location>
</feature>
<dbReference type="InterPro" id="IPR012479">
    <property type="entry name" value="SAP30BP"/>
</dbReference>
<dbReference type="Pfam" id="PF07818">
    <property type="entry name" value="HCNGP"/>
    <property type="match status" value="1"/>
</dbReference>
<feature type="compositionally biased region" description="Polar residues" evidence="1">
    <location>
        <begin position="116"/>
        <end position="133"/>
    </location>
</feature>
<feature type="region of interest" description="Disordered" evidence="1">
    <location>
        <begin position="308"/>
        <end position="365"/>
    </location>
</feature>